<evidence type="ECO:0000256" key="1">
    <source>
        <dbReference type="SAM" id="MobiDB-lite"/>
    </source>
</evidence>
<organism evidence="2 3">
    <name type="scientific">Schistosoma mattheei</name>
    <dbReference type="NCBI Taxonomy" id="31246"/>
    <lineage>
        <taxon>Eukaryota</taxon>
        <taxon>Metazoa</taxon>
        <taxon>Spiralia</taxon>
        <taxon>Lophotrochozoa</taxon>
        <taxon>Platyhelminthes</taxon>
        <taxon>Trematoda</taxon>
        <taxon>Digenea</taxon>
        <taxon>Strigeidida</taxon>
        <taxon>Schistosomatoidea</taxon>
        <taxon>Schistosomatidae</taxon>
        <taxon>Schistosoma</taxon>
    </lineage>
</organism>
<feature type="region of interest" description="Disordered" evidence="1">
    <location>
        <begin position="265"/>
        <end position="284"/>
    </location>
</feature>
<accession>A0AA85B2X9</accession>
<evidence type="ECO:0000313" key="2">
    <source>
        <dbReference type="Proteomes" id="UP000050791"/>
    </source>
</evidence>
<name>A0AA85B2X9_9TREM</name>
<evidence type="ECO:0000313" key="3">
    <source>
        <dbReference type="WBParaSite" id="SMTH1_23810.1"/>
    </source>
</evidence>
<reference evidence="3" key="1">
    <citation type="submission" date="2023-11" db="UniProtKB">
        <authorList>
            <consortium name="WormBaseParasite"/>
        </authorList>
    </citation>
    <scope>IDENTIFICATION</scope>
</reference>
<proteinExistence type="predicted"/>
<dbReference type="AlphaFoldDB" id="A0AA85B2X9"/>
<dbReference type="Proteomes" id="UP000050791">
    <property type="component" value="Unassembled WGS sequence"/>
</dbReference>
<sequence>MFELFLENDNHHSMQRTLMSHEHLRCITQQWPITSLMNCLINRLSLSVVTNEPSKTGATLESIHRQSLYNNNNTDYIHSFYCAKRLCLLNLCRLIINLDANMYLSAAEQVFYTMSDYNNDDDDPDHKSNIDHQLFIHNDELETKVSTSTSPLSMSTSQISLSTLDNDYLFWHKITRKCLNYTERLKFWEYLSFNHNKVIGNSDNSTEGKCELIQTSFEKNSSKLLIDSSTSYDITRTQTQNLSNTEDNQIKAAEIQSNHCQSLSSLSSSTSKQQHQQKEQLSSNEGYQLNTIESIKYPMVISDSGVSISSLPVSSVDLINVEKDVCHICEDNESIPTKHIQEELNNFIETDYTTNKYILNCVQLRIEQNSIFSKHLIHCLNLVWYRHFPIELLSKFISKIS</sequence>
<protein>
    <submittedName>
        <fullName evidence="3">Uncharacterized protein</fullName>
    </submittedName>
</protein>
<dbReference type="WBParaSite" id="SMTH1_23810.1">
    <property type="protein sequence ID" value="SMTH1_23810.1"/>
    <property type="gene ID" value="SMTH1_23810"/>
</dbReference>